<evidence type="ECO:0000256" key="5">
    <source>
        <dbReference type="ARBA" id="ARBA00022701"/>
    </source>
</evidence>
<evidence type="ECO:0000256" key="9">
    <source>
        <dbReference type="ARBA" id="ARBA00023175"/>
    </source>
</evidence>
<feature type="region of interest" description="Disordered" evidence="12">
    <location>
        <begin position="571"/>
        <end position="626"/>
    </location>
</feature>
<feature type="compositionally biased region" description="Basic and acidic residues" evidence="12">
    <location>
        <begin position="609"/>
        <end position="619"/>
    </location>
</feature>
<evidence type="ECO:0000256" key="11">
    <source>
        <dbReference type="ARBA" id="ARBA00023273"/>
    </source>
</evidence>
<evidence type="ECO:0000256" key="4">
    <source>
        <dbReference type="ARBA" id="ARBA00022574"/>
    </source>
</evidence>
<dbReference type="GO" id="GO:0036157">
    <property type="term" value="C:outer dynein arm"/>
    <property type="evidence" value="ECO:0007669"/>
    <property type="project" value="TreeGrafter"/>
</dbReference>
<keyword evidence="10" id="KW-0206">Cytoskeleton</keyword>
<comment type="caution">
    <text evidence="13">The sequence shown here is derived from an EMBL/GenBank/DDBJ whole genome shotgun (WGS) entry which is preliminary data.</text>
</comment>
<dbReference type="GO" id="GO:0036158">
    <property type="term" value="P:outer dynein arm assembly"/>
    <property type="evidence" value="ECO:0007669"/>
    <property type="project" value="TreeGrafter"/>
</dbReference>
<dbReference type="Proteomes" id="UP001168821">
    <property type="component" value="Unassembled WGS sequence"/>
</dbReference>
<evidence type="ECO:0000313" key="14">
    <source>
        <dbReference type="Proteomes" id="UP001168821"/>
    </source>
</evidence>
<feature type="compositionally biased region" description="Pro residues" evidence="12">
    <location>
        <begin position="597"/>
        <end position="607"/>
    </location>
</feature>
<keyword evidence="14" id="KW-1185">Reference proteome</keyword>
<reference evidence="13" key="1">
    <citation type="journal article" date="2023" name="G3 (Bethesda)">
        <title>Whole genome assemblies of Zophobas morio and Tenebrio molitor.</title>
        <authorList>
            <person name="Kaur S."/>
            <person name="Stinson S.A."/>
            <person name="diCenzo G.C."/>
        </authorList>
    </citation>
    <scope>NUCLEOTIDE SEQUENCE</scope>
    <source>
        <strain evidence="13">QUZm001</strain>
    </source>
</reference>
<feature type="compositionally biased region" description="Acidic residues" evidence="12">
    <location>
        <begin position="580"/>
        <end position="596"/>
    </location>
</feature>
<evidence type="ECO:0000256" key="2">
    <source>
        <dbReference type="ARBA" id="ARBA00011059"/>
    </source>
</evidence>
<dbReference type="GO" id="GO:0045504">
    <property type="term" value="F:dynein heavy chain binding"/>
    <property type="evidence" value="ECO:0007669"/>
    <property type="project" value="TreeGrafter"/>
</dbReference>
<dbReference type="SMART" id="SM00320">
    <property type="entry name" value="WD40"/>
    <property type="match status" value="5"/>
</dbReference>
<evidence type="ECO:0000256" key="12">
    <source>
        <dbReference type="SAM" id="MobiDB-lite"/>
    </source>
</evidence>
<comment type="subcellular location">
    <subcellularLocation>
        <location evidence="1">Cytoplasm</location>
        <location evidence="1">Cytoskeleton</location>
        <location evidence="1">Cilium axoneme</location>
    </subcellularLocation>
</comment>
<evidence type="ECO:0008006" key="15">
    <source>
        <dbReference type="Google" id="ProtNLM"/>
    </source>
</evidence>
<dbReference type="GO" id="GO:0045503">
    <property type="term" value="F:dynein light chain binding"/>
    <property type="evidence" value="ECO:0007669"/>
    <property type="project" value="TreeGrafter"/>
</dbReference>
<dbReference type="InterPro" id="IPR050687">
    <property type="entry name" value="Dynein_IC"/>
</dbReference>
<dbReference type="FunFam" id="2.130.10.10:FF:000584">
    <property type="entry name" value="Dynein intermediate chain 2"/>
    <property type="match status" value="1"/>
</dbReference>
<evidence type="ECO:0000256" key="7">
    <source>
        <dbReference type="ARBA" id="ARBA00023017"/>
    </source>
</evidence>
<keyword evidence="9" id="KW-0505">Motor protein</keyword>
<keyword evidence="11" id="KW-0966">Cell projection</keyword>
<keyword evidence="8" id="KW-0969">Cilium</keyword>
<keyword evidence="5" id="KW-0493">Microtubule</keyword>
<gene>
    <name evidence="13" type="ORF">Zmor_004772</name>
</gene>
<dbReference type="SUPFAM" id="SSF50978">
    <property type="entry name" value="WD40 repeat-like"/>
    <property type="match status" value="1"/>
</dbReference>
<dbReference type="PANTHER" id="PTHR12442">
    <property type="entry name" value="DYNEIN INTERMEDIATE CHAIN"/>
    <property type="match status" value="1"/>
</dbReference>
<organism evidence="13 14">
    <name type="scientific">Zophobas morio</name>
    <dbReference type="NCBI Taxonomy" id="2755281"/>
    <lineage>
        <taxon>Eukaryota</taxon>
        <taxon>Metazoa</taxon>
        <taxon>Ecdysozoa</taxon>
        <taxon>Arthropoda</taxon>
        <taxon>Hexapoda</taxon>
        <taxon>Insecta</taxon>
        <taxon>Pterygota</taxon>
        <taxon>Neoptera</taxon>
        <taxon>Endopterygota</taxon>
        <taxon>Coleoptera</taxon>
        <taxon>Polyphaga</taxon>
        <taxon>Cucujiformia</taxon>
        <taxon>Tenebrionidae</taxon>
        <taxon>Zophobas</taxon>
    </lineage>
</organism>
<dbReference type="Gene3D" id="2.130.10.10">
    <property type="entry name" value="YVTN repeat-like/Quinoprotein amine dehydrogenase"/>
    <property type="match status" value="2"/>
</dbReference>
<protein>
    <recommendedName>
        <fullName evidence="15">Dynein intermediate chain 3, ciliary</fullName>
    </recommendedName>
</protein>
<evidence type="ECO:0000256" key="10">
    <source>
        <dbReference type="ARBA" id="ARBA00023212"/>
    </source>
</evidence>
<proteinExistence type="inferred from homology"/>
<evidence type="ECO:0000256" key="1">
    <source>
        <dbReference type="ARBA" id="ARBA00004430"/>
    </source>
</evidence>
<sequence length="626" mass="71180">MDTITFAYQKKRSEFGKQCMFSDKGPDLIDNYPSNPKLIRNYILKDPIGRATQCAPVQAEHYLNTTRAEYSNAIMNHIEGGWPKDVNTADEEQTKRYRRKVEKDEAFHHTVMQLCRNMENCILQNNAINIYQQYFSDVEPTPLVERSSARTVNVYQDQSTPTRPVTHISWSPDNQTKLAVSHCNLTFQAVVPNQTNYSYIWEVENPNLPLHTLRPEHPIVCLEYNQKDPNSLVSGMFNGQVAVWDMRKGHEPVELSVIENSYRDPVHNVLWINSKSGTEFFGSSTDGQVKWWDTRKLSEPTETLIIDLSKEEQTMANALGASCLEYEPTIPTRFMVGTEQGKVISCNRKGKTPQEKMVGKFSAHYGPVLALQRNPAFLKNFLTVGDWTARIWSEDCKESSIMWTSFHKALLTDGAWSPTRLSVFFTTRSDGILDVWDILQQQKQACLGVKVCDEALRCIRTHDAGRLVAVGNQKGTTYLVEFSENLSMSNKNDKMLLTAMFERESKREKILEARNREIRLKLKARSGVALVEEPTQEAAEGEEEPGEEIPVDAFFDSSVKQAEAEFYLCIEAETAPPPEEFPEEPEMIMETDEEPVEPPPPEPPAEAAPPKKEKKGKEKGGKKKKK</sequence>
<evidence type="ECO:0000256" key="3">
    <source>
        <dbReference type="ARBA" id="ARBA00022490"/>
    </source>
</evidence>
<evidence type="ECO:0000256" key="6">
    <source>
        <dbReference type="ARBA" id="ARBA00022737"/>
    </source>
</evidence>
<evidence type="ECO:0000256" key="8">
    <source>
        <dbReference type="ARBA" id="ARBA00023069"/>
    </source>
</evidence>
<comment type="similarity">
    <text evidence="2">Belongs to the dynein intermediate chain family.</text>
</comment>
<name>A0AA38MJU4_9CUCU</name>
<dbReference type="GO" id="GO:0003341">
    <property type="term" value="P:cilium movement"/>
    <property type="evidence" value="ECO:0007669"/>
    <property type="project" value="TreeGrafter"/>
</dbReference>
<evidence type="ECO:0000313" key="13">
    <source>
        <dbReference type="EMBL" id="KAJ3660320.1"/>
    </source>
</evidence>
<keyword evidence="6" id="KW-0677">Repeat</keyword>
<keyword evidence="7" id="KW-0243">Dynein</keyword>
<dbReference type="GO" id="GO:0005874">
    <property type="term" value="C:microtubule"/>
    <property type="evidence" value="ECO:0007669"/>
    <property type="project" value="UniProtKB-KW"/>
</dbReference>
<dbReference type="InterPro" id="IPR036322">
    <property type="entry name" value="WD40_repeat_dom_sf"/>
</dbReference>
<dbReference type="InterPro" id="IPR001680">
    <property type="entry name" value="WD40_rpt"/>
</dbReference>
<accession>A0AA38MJU4</accession>
<dbReference type="InterPro" id="IPR015943">
    <property type="entry name" value="WD40/YVTN_repeat-like_dom_sf"/>
</dbReference>
<keyword evidence="3" id="KW-0963">Cytoplasm</keyword>
<dbReference type="PANTHER" id="PTHR12442:SF7">
    <property type="entry name" value="DYNEIN AXONEMAL INTERMEDIATE CHAIN 2"/>
    <property type="match status" value="1"/>
</dbReference>
<dbReference type="EMBL" id="JALNTZ010000002">
    <property type="protein sequence ID" value="KAJ3660320.1"/>
    <property type="molecule type" value="Genomic_DNA"/>
</dbReference>
<keyword evidence="4" id="KW-0853">WD repeat</keyword>
<dbReference type="AlphaFoldDB" id="A0AA38MJU4"/>